<protein>
    <submittedName>
        <fullName evidence="2">Uncharacterized protein</fullName>
    </submittedName>
</protein>
<reference evidence="2" key="1">
    <citation type="submission" date="2022-11" db="EMBL/GenBank/DDBJ databases">
        <authorList>
            <person name="Petersen C."/>
        </authorList>
    </citation>
    <scope>NUCLEOTIDE SEQUENCE</scope>
    <source>
        <strain evidence="2">IBT 26290</strain>
    </source>
</reference>
<keyword evidence="1" id="KW-1133">Transmembrane helix</keyword>
<gene>
    <name evidence="2" type="ORF">N7482_001012</name>
</gene>
<evidence type="ECO:0000313" key="3">
    <source>
        <dbReference type="Proteomes" id="UP001149163"/>
    </source>
</evidence>
<dbReference type="GeneID" id="81422313"/>
<sequence>MVIAVRDVRGGELSPFLPEGQDLSPSLGVGFSIELQDSELQSSGRGSGRVKGLIRIIFMGGSIELSELSEMSGGFIIIGVMIILRVIIHPQ</sequence>
<keyword evidence="3" id="KW-1185">Reference proteome</keyword>
<dbReference type="EMBL" id="JAPQKN010000001">
    <property type="protein sequence ID" value="KAJ5175135.1"/>
    <property type="molecule type" value="Genomic_DNA"/>
</dbReference>
<keyword evidence="1" id="KW-0472">Membrane</keyword>
<proteinExistence type="predicted"/>
<evidence type="ECO:0000256" key="1">
    <source>
        <dbReference type="SAM" id="Phobius"/>
    </source>
</evidence>
<evidence type="ECO:0000313" key="2">
    <source>
        <dbReference type="EMBL" id="KAJ5175135.1"/>
    </source>
</evidence>
<feature type="transmembrane region" description="Helical" evidence="1">
    <location>
        <begin position="71"/>
        <end position="88"/>
    </location>
</feature>
<accession>A0A9W9IFR6</accession>
<dbReference type="AlphaFoldDB" id="A0A9W9IFR6"/>
<name>A0A9W9IFR6_9EURO</name>
<keyword evidence="1" id="KW-0812">Transmembrane</keyword>
<comment type="caution">
    <text evidence="2">The sequence shown here is derived from an EMBL/GenBank/DDBJ whole genome shotgun (WGS) entry which is preliminary data.</text>
</comment>
<dbReference type="Proteomes" id="UP001149163">
    <property type="component" value="Unassembled WGS sequence"/>
</dbReference>
<reference evidence="2" key="2">
    <citation type="journal article" date="2023" name="IMA Fungus">
        <title>Comparative genomic study of the Penicillium genus elucidates a diverse pangenome and 15 lateral gene transfer events.</title>
        <authorList>
            <person name="Petersen C."/>
            <person name="Sorensen T."/>
            <person name="Nielsen M.R."/>
            <person name="Sondergaard T.E."/>
            <person name="Sorensen J.L."/>
            <person name="Fitzpatrick D.A."/>
            <person name="Frisvad J.C."/>
            <person name="Nielsen K.L."/>
        </authorList>
    </citation>
    <scope>NUCLEOTIDE SEQUENCE</scope>
    <source>
        <strain evidence="2">IBT 26290</strain>
    </source>
</reference>
<dbReference type="RefSeq" id="XP_056546743.1">
    <property type="nucleotide sequence ID" value="XM_056683137.1"/>
</dbReference>
<organism evidence="2 3">
    <name type="scientific">Penicillium canariense</name>
    <dbReference type="NCBI Taxonomy" id="189055"/>
    <lineage>
        <taxon>Eukaryota</taxon>
        <taxon>Fungi</taxon>
        <taxon>Dikarya</taxon>
        <taxon>Ascomycota</taxon>
        <taxon>Pezizomycotina</taxon>
        <taxon>Eurotiomycetes</taxon>
        <taxon>Eurotiomycetidae</taxon>
        <taxon>Eurotiales</taxon>
        <taxon>Aspergillaceae</taxon>
        <taxon>Penicillium</taxon>
    </lineage>
</organism>